<reference evidence="8 9" key="1">
    <citation type="submission" date="2017-05" db="EMBL/GenBank/DDBJ databases">
        <authorList>
            <person name="Varghese N."/>
            <person name="Submissions S."/>
        </authorList>
    </citation>
    <scope>NUCLEOTIDE SEQUENCE [LARGE SCALE GENOMIC DNA]</scope>
    <source>
        <strain evidence="8 9">DSM 25457</strain>
    </source>
</reference>
<evidence type="ECO:0000313" key="9">
    <source>
        <dbReference type="Proteomes" id="UP001158067"/>
    </source>
</evidence>
<keyword evidence="9" id="KW-1185">Reference proteome</keyword>
<feature type="binding site" evidence="6">
    <location>
        <position position="296"/>
    </location>
    <ligand>
        <name>Mn(2+)</name>
        <dbReference type="ChEBI" id="CHEBI:29035"/>
    </ligand>
</feature>
<evidence type="ECO:0000256" key="7">
    <source>
        <dbReference type="NCBIfam" id="TIGR01748"/>
    </source>
</evidence>
<dbReference type="RefSeq" id="WP_283431186.1">
    <property type="nucleotide sequence ID" value="NZ_FXUG01000001.1"/>
</dbReference>
<comment type="caution">
    <text evidence="8">The sequence shown here is derived from an EMBL/GenBank/DDBJ whole genome shotgun (WGS) entry which is preliminary data.</text>
</comment>
<keyword evidence="2 6" id="KW-0479">Metal-binding</keyword>
<keyword evidence="5 6" id="KW-0684">Rhamnose metabolism</keyword>
<evidence type="ECO:0000256" key="1">
    <source>
        <dbReference type="ARBA" id="ARBA00022490"/>
    </source>
</evidence>
<dbReference type="PANTHER" id="PTHR30268">
    <property type="entry name" value="L-RHAMNOSE ISOMERASE"/>
    <property type="match status" value="1"/>
</dbReference>
<organism evidence="8 9">
    <name type="scientific">Neorhodopirellula lusitana</name>
    <dbReference type="NCBI Taxonomy" id="445327"/>
    <lineage>
        <taxon>Bacteria</taxon>
        <taxon>Pseudomonadati</taxon>
        <taxon>Planctomycetota</taxon>
        <taxon>Planctomycetia</taxon>
        <taxon>Pirellulales</taxon>
        <taxon>Pirellulaceae</taxon>
        <taxon>Neorhodopirellula</taxon>
    </lineage>
</organism>
<evidence type="ECO:0000256" key="3">
    <source>
        <dbReference type="ARBA" id="ARBA00023211"/>
    </source>
</evidence>
<dbReference type="InterPro" id="IPR009308">
    <property type="entry name" value="Rhamnose_isomerase"/>
</dbReference>
<dbReference type="Pfam" id="PF06134">
    <property type="entry name" value="RhaA"/>
    <property type="match status" value="1"/>
</dbReference>
<evidence type="ECO:0000256" key="5">
    <source>
        <dbReference type="ARBA" id="ARBA00023308"/>
    </source>
</evidence>
<dbReference type="Gene3D" id="3.20.20.150">
    <property type="entry name" value="Divalent-metal-dependent TIM barrel enzymes"/>
    <property type="match status" value="1"/>
</dbReference>
<comment type="catalytic activity">
    <reaction evidence="6">
        <text>L-rhamnopyranose = L-rhamnulose</text>
        <dbReference type="Rhea" id="RHEA:23160"/>
        <dbReference type="ChEBI" id="CHEBI:17897"/>
        <dbReference type="ChEBI" id="CHEBI:62346"/>
        <dbReference type="EC" id="5.3.1.14"/>
    </reaction>
</comment>
<dbReference type="GO" id="GO:0016853">
    <property type="term" value="F:isomerase activity"/>
    <property type="evidence" value="ECO:0007669"/>
    <property type="project" value="UniProtKB-KW"/>
</dbReference>
<feature type="binding site" evidence="6">
    <location>
        <position position="264"/>
    </location>
    <ligand>
        <name>Mn(2+)</name>
        <dbReference type="ChEBI" id="CHEBI:29035"/>
    </ligand>
</feature>
<protein>
    <recommendedName>
        <fullName evidence="6 7">L-rhamnose isomerase</fullName>
        <ecNumber evidence="6 7">5.3.1.14</ecNumber>
    </recommendedName>
</protein>
<dbReference type="InterPro" id="IPR050337">
    <property type="entry name" value="L-rhamnose_isomerase"/>
</dbReference>
<evidence type="ECO:0000256" key="6">
    <source>
        <dbReference type="HAMAP-Rule" id="MF_00541"/>
    </source>
</evidence>
<comment type="similarity">
    <text evidence="6">Belongs to the rhamnose isomerase family.</text>
</comment>
<feature type="binding site" evidence="6">
    <location>
        <position position="298"/>
    </location>
    <ligand>
        <name>Mn(2+)</name>
        <dbReference type="ChEBI" id="CHEBI:29035"/>
    </ligand>
</feature>
<dbReference type="NCBIfam" id="TIGR01748">
    <property type="entry name" value="rhaA"/>
    <property type="match status" value="1"/>
</dbReference>
<comment type="cofactor">
    <cofactor evidence="6">
        <name>Mn(2+)</name>
        <dbReference type="ChEBI" id="CHEBI:29035"/>
    </cofactor>
    <text evidence="6">Binds 1 Mn(2+) ion per subunit.</text>
</comment>
<evidence type="ECO:0000256" key="2">
    <source>
        <dbReference type="ARBA" id="ARBA00022723"/>
    </source>
</evidence>
<proteinExistence type="inferred from homology"/>
<comment type="subcellular location">
    <subcellularLocation>
        <location evidence="6">Cytoplasm</location>
    </subcellularLocation>
</comment>
<dbReference type="PANTHER" id="PTHR30268:SF0">
    <property type="entry name" value="L-RHAMNOSE ISOMERASE"/>
    <property type="match status" value="1"/>
</dbReference>
<sequence>MTNTANIENAFQLAKERYAAMGVDVDIALQRIRNVAISVHCWQGDDVMGFEGDEGALGNGLAVTGNYPGRARTPDELREDLQLAYSLIPGRHRLNLHALYGEFQTPVDRDQIEVEHFQGWIDWAGDQGVSLDFNPSYFSHPKAADGFTLAHADAGIRQFWIDHGIASRKIAAAMGAAQGNPCVNNFWVPDGYKDVPVSRSAPRERLAASLDEIFAVDLPAEHTLDAVECKLFGIGSESYVVGSHEFYMGYAISRNKVLCLDAGHFHPTEVISDKISAALMYVPELLLHVSRGVRWDSDHVVTYSDELQAIMQEIVRGQYLDRVHIGLDFFDASINRVAAWAIGTRNALKAVMAALLEPIDQLQQLEREGDYTARLALTEELKSMPFGAVWDYYCQSVDVPVGAEWLDKVRDYEQRVQLHRTGDLQVAVS</sequence>
<evidence type="ECO:0000256" key="4">
    <source>
        <dbReference type="ARBA" id="ARBA00023235"/>
    </source>
</evidence>
<comment type="pathway">
    <text evidence="6">Carbohydrate degradation; L-rhamnose degradation; glycerone phosphate from L-rhamnose: step 1/3.</text>
</comment>
<gene>
    <name evidence="6" type="primary">rhaA</name>
    <name evidence="8" type="ORF">SAMN06265222_1011044</name>
</gene>
<keyword evidence="4 6" id="KW-0413">Isomerase</keyword>
<name>A0ABY1PW30_9BACT</name>
<keyword evidence="1 6" id="KW-0963">Cytoplasm</keyword>
<dbReference type="HAMAP" id="MF_00541">
    <property type="entry name" value="RhaA"/>
    <property type="match status" value="1"/>
</dbReference>
<accession>A0ABY1PW30</accession>
<dbReference type="SUPFAM" id="SSF51658">
    <property type="entry name" value="Xylose isomerase-like"/>
    <property type="match status" value="1"/>
</dbReference>
<dbReference type="EMBL" id="FXUG01000001">
    <property type="protein sequence ID" value="SMP43965.1"/>
    <property type="molecule type" value="Genomic_DNA"/>
</dbReference>
<evidence type="ECO:0000313" key="8">
    <source>
        <dbReference type="EMBL" id="SMP43965.1"/>
    </source>
</evidence>
<dbReference type="Proteomes" id="UP001158067">
    <property type="component" value="Unassembled WGS sequence"/>
</dbReference>
<dbReference type="NCBIfam" id="NF002203">
    <property type="entry name" value="PRK01076.1"/>
    <property type="match status" value="1"/>
</dbReference>
<comment type="function">
    <text evidence="6">Catalyzes the interconversion of L-rhamnose and L-rhamnulose.</text>
</comment>
<dbReference type="InterPro" id="IPR036237">
    <property type="entry name" value="Xyl_isomerase-like_sf"/>
</dbReference>
<dbReference type="EC" id="5.3.1.14" evidence="6 7"/>
<keyword evidence="3 6" id="KW-0464">Manganese</keyword>